<dbReference type="InterPro" id="IPR042100">
    <property type="entry name" value="Bug_dom1"/>
</dbReference>
<accession>A0A916RQ42</accession>
<dbReference type="Pfam" id="PF03401">
    <property type="entry name" value="TctC"/>
    <property type="match status" value="1"/>
</dbReference>
<dbReference type="Gene3D" id="3.40.190.10">
    <property type="entry name" value="Periplasmic binding protein-like II"/>
    <property type="match status" value="1"/>
</dbReference>
<comment type="caution">
    <text evidence="3">The sequence shown here is derived from an EMBL/GenBank/DDBJ whole genome shotgun (WGS) entry which is preliminary data.</text>
</comment>
<name>A0A916RQ42_9HYPH</name>
<comment type="similarity">
    <text evidence="1">Belongs to the UPF0065 (bug) family.</text>
</comment>
<dbReference type="PANTHER" id="PTHR42928">
    <property type="entry name" value="TRICARBOXYLATE-BINDING PROTEIN"/>
    <property type="match status" value="1"/>
</dbReference>
<dbReference type="Proteomes" id="UP000636264">
    <property type="component" value="Unassembled WGS sequence"/>
</dbReference>
<sequence length="335" mass="35310">MMKFDHKMSRRVFLAATALASAATLLPVSLGHAADWPSRPVTMVVPFGPGASNDIFTRQLSEVLSRDLGQPFVVENKPGAGGFTGSLAVSQATPDGYRFLELPNSVVAFGPIMGVQLDPLTDLTPIAILATSPGAMVVPADLPVNSVKEFIEYANNRSEDTFVGYVGVGATQHQMAEKFKTLTGVKLKSINYQSAAEGQTDLVAGRLQVLFSTIAGVLGQIQAGKLKVLAYTNDSYAPGSPPAPTMAEQGVEGMEGSQVWWGVFGPKGMPQDITDQMNAAINKALDDPAMVTVLTNAGAVPVKGSPADFVKAIKDEAEIVQEFVKLTGFQPKQGG</sequence>
<dbReference type="PANTHER" id="PTHR42928:SF5">
    <property type="entry name" value="BLR1237 PROTEIN"/>
    <property type="match status" value="1"/>
</dbReference>
<organism evidence="3 4">
    <name type="scientific">Nitratireductor aestuarii</name>
    <dbReference type="NCBI Taxonomy" id="1735103"/>
    <lineage>
        <taxon>Bacteria</taxon>
        <taxon>Pseudomonadati</taxon>
        <taxon>Pseudomonadota</taxon>
        <taxon>Alphaproteobacteria</taxon>
        <taxon>Hyphomicrobiales</taxon>
        <taxon>Phyllobacteriaceae</taxon>
        <taxon>Nitratireductor</taxon>
    </lineage>
</organism>
<dbReference type="SUPFAM" id="SSF53850">
    <property type="entry name" value="Periplasmic binding protein-like II"/>
    <property type="match status" value="1"/>
</dbReference>
<keyword evidence="2" id="KW-0732">Signal</keyword>
<gene>
    <name evidence="3" type="ORF">GCM10011385_19370</name>
</gene>
<feature type="signal peptide" evidence="2">
    <location>
        <begin position="1"/>
        <end position="33"/>
    </location>
</feature>
<dbReference type="EMBL" id="BMIF01000005">
    <property type="protein sequence ID" value="GGA65651.1"/>
    <property type="molecule type" value="Genomic_DNA"/>
</dbReference>
<reference evidence="3" key="1">
    <citation type="journal article" date="2014" name="Int. J. Syst. Evol. Microbiol.">
        <title>Complete genome sequence of Corynebacterium casei LMG S-19264T (=DSM 44701T), isolated from a smear-ripened cheese.</title>
        <authorList>
            <consortium name="US DOE Joint Genome Institute (JGI-PGF)"/>
            <person name="Walter F."/>
            <person name="Albersmeier A."/>
            <person name="Kalinowski J."/>
            <person name="Ruckert C."/>
        </authorList>
    </citation>
    <scope>NUCLEOTIDE SEQUENCE</scope>
    <source>
        <strain evidence="3">CGMCC 1.15320</strain>
    </source>
</reference>
<dbReference type="Gene3D" id="3.40.190.150">
    <property type="entry name" value="Bordetella uptake gene, domain 1"/>
    <property type="match status" value="1"/>
</dbReference>
<dbReference type="InterPro" id="IPR005064">
    <property type="entry name" value="BUG"/>
</dbReference>
<dbReference type="PIRSF" id="PIRSF017082">
    <property type="entry name" value="YflP"/>
    <property type="match status" value="1"/>
</dbReference>
<evidence type="ECO:0000256" key="2">
    <source>
        <dbReference type="SAM" id="SignalP"/>
    </source>
</evidence>
<dbReference type="AlphaFoldDB" id="A0A916RQ42"/>
<keyword evidence="4" id="KW-1185">Reference proteome</keyword>
<dbReference type="CDD" id="cd07012">
    <property type="entry name" value="PBP2_Bug_TTT"/>
    <property type="match status" value="1"/>
</dbReference>
<reference evidence="3" key="2">
    <citation type="submission" date="2020-09" db="EMBL/GenBank/DDBJ databases">
        <authorList>
            <person name="Sun Q."/>
            <person name="Zhou Y."/>
        </authorList>
    </citation>
    <scope>NUCLEOTIDE SEQUENCE</scope>
    <source>
        <strain evidence="3">CGMCC 1.15320</strain>
    </source>
</reference>
<evidence type="ECO:0008006" key="5">
    <source>
        <dbReference type="Google" id="ProtNLM"/>
    </source>
</evidence>
<dbReference type="InterPro" id="IPR006311">
    <property type="entry name" value="TAT_signal"/>
</dbReference>
<evidence type="ECO:0000313" key="3">
    <source>
        <dbReference type="EMBL" id="GGA65651.1"/>
    </source>
</evidence>
<proteinExistence type="inferred from homology"/>
<evidence type="ECO:0000313" key="4">
    <source>
        <dbReference type="Proteomes" id="UP000636264"/>
    </source>
</evidence>
<evidence type="ECO:0000256" key="1">
    <source>
        <dbReference type="ARBA" id="ARBA00006987"/>
    </source>
</evidence>
<dbReference type="PROSITE" id="PS51318">
    <property type="entry name" value="TAT"/>
    <property type="match status" value="1"/>
</dbReference>
<feature type="chain" id="PRO_5037656363" description="Tripartite tricarboxylate transporter substrate binding protein" evidence="2">
    <location>
        <begin position="34"/>
        <end position="335"/>
    </location>
</feature>
<protein>
    <recommendedName>
        <fullName evidence="5">Tripartite tricarboxylate transporter substrate binding protein</fullName>
    </recommendedName>
</protein>